<evidence type="ECO:0000256" key="6">
    <source>
        <dbReference type="ARBA" id="ARBA00023163"/>
    </source>
</evidence>
<evidence type="ECO:0000256" key="4">
    <source>
        <dbReference type="ARBA" id="ARBA00022884"/>
    </source>
</evidence>
<dbReference type="SUPFAM" id="SSF54814">
    <property type="entry name" value="Prokaryotic type KH domain (KH-domain type II)"/>
    <property type="match status" value="2"/>
</dbReference>
<dbReference type="FunFam" id="3.30.300.20:FF:000005">
    <property type="entry name" value="Transcription termination/antitermination protein NusA"/>
    <property type="match status" value="1"/>
</dbReference>
<dbReference type="CDD" id="cd02134">
    <property type="entry name" value="KH-II_NusA_rpt1"/>
    <property type="match status" value="1"/>
</dbReference>
<evidence type="ECO:0000256" key="1">
    <source>
        <dbReference type="ARBA" id="ARBA00022472"/>
    </source>
</evidence>
<dbReference type="InterPro" id="IPR010213">
    <property type="entry name" value="TF_NusA"/>
</dbReference>
<reference evidence="9 10" key="1">
    <citation type="submission" date="2019-01" db="EMBL/GenBank/DDBJ databases">
        <title>Insights into ecological role of a new deltaproteobacterial order Candidatus Sinidesulfobacterales (Sva0485) by metagenomics and metatranscriptomics.</title>
        <authorList>
            <person name="Tan S."/>
            <person name="Liu J."/>
            <person name="Fang Y."/>
            <person name="Hedlund B.P."/>
            <person name="Lian Z.H."/>
            <person name="Huang L.Y."/>
            <person name="Li J.T."/>
            <person name="Huang L.N."/>
            <person name="Li W.J."/>
            <person name="Jiang H.C."/>
            <person name="Dong H.L."/>
            <person name="Shu W.S."/>
        </authorList>
    </citation>
    <scope>NUCLEOTIDE SEQUENCE [LARGE SCALE GENOMIC DNA]</scope>
    <source>
        <strain evidence="9">AP3</strain>
    </source>
</reference>
<dbReference type="HAMAP" id="MF_00945_B">
    <property type="entry name" value="NusA_B"/>
    <property type="match status" value="1"/>
</dbReference>
<dbReference type="PANTHER" id="PTHR22648:SF0">
    <property type="entry name" value="TRANSCRIPTION TERMINATION_ANTITERMINATION PROTEIN NUSA"/>
    <property type="match status" value="1"/>
</dbReference>
<evidence type="ECO:0000313" key="10">
    <source>
        <dbReference type="Proteomes" id="UP000320813"/>
    </source>
</evidence>
<dbReference type="SMART" id="SM00316">
    <property type="entry name" value="S1"/>
    <property type="match status" value="1"/>
</dbReference>
<dbReference type="GO" id="GO:0000166">
    <property type="term" value="F:nucleotide binding"/>
    <property type="evidence" value="ECO:0007669"/>
    <property type="project" value="InterPro"/>
</dbReference>
<dbReference type="InterPro" id="IPR012340">
    <property type="entry name" value="NA-bd_OB-fold"/>
</dbReference>
<dbReference type="InterPro" id="IPR009019">
    <property type="entry name" value="KH_sf_prok-type"/>
</dbReference>
<dbReference type="Pfam" id="PF08529">
    <property type="entry name" value="NusA_N"/>
    <property type="match status" value="1"/>
</dbReference>
<dbReference type="InterPro" id="IPR025249">
    <property type="entry name" value="TF_NusA_KH_1st"/>
</dbReference>
<dbReference type="InterPro" id="IPR015946">
    <property type="entry name" value="KH_dom-like_a/b"/>
</dbReference>
<dbReference type="SUPFAM" id="SSF50249">
    <property type="entry name" value="Nucleic acid-binding proteins"/>
    <property type="match status" value="1"/>
</dbReference>
<comment type="subcellular location">
    <subcellularLocation>
        <location evidence="7">Cytoplasm</location>
    </subcellularLocation>
</comment>
<comment type="caution">
    <text evidence="9">The sequence shown here is derived from an EMBL/GenBank/DDBJ whole genome shotgun (WGS) entry which is preliminary data.</text>
</comment>
<dbReference type="CDD" id="cd04455">
    <property type="entry name" value="S1_NusA"/>
    <property type="match status" value="1"/>
</dbReference>
<sequence length="431" mass="47747">MSQLIINDLSSVIDQVSKDKNIDRSLVIEALEQAILAIARKNLGIGYDLEAHYTEETGEIEVFMFKQVVDEVKNPRTEISVKDAVKNDPDAIVGDSLGLKVEKNIYGRIEAQVAKQVIFQKIKEIEHKNIFDEFNERKGEIVSGLVRKVEKSMIIVDLGKTEAILPKQEQIYSETYKPNDRIRAVLSNIKMEKGGPKLILSRASDEFLIKLFELEVPEIYDGAVKIVRVARAPGFRSKIAVYTTDKDIDPVGACVGVKGFRIQSIINELRGEKIDIIPYSDNPAKLVVNALSPAEVSKVAVNEDTKTITVIVPDDQLALAIGKQGQNVRLATKITDYKIDINSESKAGKKDQSAYKALMDIPGIGDIIAKLLYQSGYSSVEDIANASVSELVKDISVDAKKAEKIINSAGEFLARIKSDMELKEKIDKEIN</sequence>
<keyword evidence="6 7" id="KW-0804">Transcription</keyword>
<dbReference type="FunFam" id="3.30.300.20:FF:000002">
    <property type="entry name" value="Transcription termination/antitermination protein NusA"/>
    <property type="match status" value="1"/>
</dbReference>
<evidence type="ECO:0000313" key="9">
    <source>
        <dbReference type="EMBL" id="RZD13946.1"/>
    </source>
</evidence>
<dbReference type="Gene3D" id="2.40.50.140">
    <property type="entry name" value="Nucleic acid-binding proteins"/>
    <property type="match status" value="1"/>
</dbReference>
<feature type="domain" description="S1 motif" evidence="8">
    <location>
        <begin position="139"/>
        <end position="203"/>
    </location>
</feature>
<dbReference type="Gene3D" id="3.30.300.20">
    <property type="match status" value="2"/>
</dbReference>
<comment type="similarity">
    <text evidence="7">Belongs to the NusA family.</text>
</comment>
<dbReference type="InterPro" id="IPR036555">
    <property type="entry name" value="NusA_N_sf"/>
</dbReference>
<dbReference type="InterPro" id="IPR013735">
    <property type="entry name" value="TF_NusA_N"/>
</dbReference>
<accession>A0A519B9R2</accession>
<dbReference type="SUPFAM" id="SSF69705">
    <property type="entry name" value="Transcription factor NusA, N-terminal domain"/>
    <property type="match status" value="1"/>
</dbReference>
<evidence type="ECO:0000256" key="7">
    <source>
        <dbReference type="HAMAP-Rule" id="MF_00945"/>
    </source>
</evidence>
<dbReference type="GO" id="GO:0003700">
    <property type="term" value="F:DNA-binding transcription factor activity"/>
    <property type="evidence" value="ECO:0007669"/>
    <property type="project" value="InterPro"/>
</dbReference>
<dbReference type="GO" id="GO:0031564">
    <property type="term" value="P:transcription antitermination"/>
    <property type="evidence" value="ECO:0007669"/>
    <property type="project" value="UniProtKB-UniRule"/>
</dbReference>
<organism evidence="9 10">
    <name type="scientific">Candidatus Acidulodesulfobacterium ferriphilum</name>
    <dbReference type="NCBI Taxonomy" id="2597223"/>
    <lineage>
        <taxon>Bacteria</taxon>
        <taxon>Deltaproteobacteria</taxon>
        <taxon>Candidatus Acidulodesulfobacterales</taxon>
        <taxon>Candidatus Acidulodesulfobacterium</taxon>
    </lineage>
</organism>
<dbReference type="Pfam" id="PF14520">
    <property type="entry name" value="HHH_5"/>
    <property type="match status" value="1"/>
</dbReference>
<dbReference type="AlphaFoldDB" id="A0A519B9R2"/>
<dbReference type="Gene3D" id="1.10.150.20">
    <property type="entry name" value="5' to 3' exonuclease, C-terminal subdomain"/>
    <property type="match status" value="1"/>
</dbReference>
<dbReference type="InterPro" id="IPR004087">
    <property type="entry name" value="KH_dom"/>
</dbReference>
<protein>
    <recommendedName>
        <fullName evidence="7">Transcription termination/antitermination protein NusA</fullName>
    </recommendedName>
</protein>
<dbReference type="Pfam" id="PF00575">
    <property type="entry name" value="S1"/>
    <property type="match status" value="1"/>
</dbReference>
<keyword evidence="5 7" id="KW-0805">Transcription regulation</keyword>
<keyword evidence="4 7" id="KW-0694">RNA-binding</keyword>
<dbReference type="CDD" id="cd22529">
    <property type="entry name" value="KH-II_NusA_rpt2"/>
    <property type="match status" value="1"/>
</dbReference>
<keyword evidence="1 7" id="KW-0806">Transcription termination</keyword>
<dbReference type="SUPFAM" id="SSF47794">
    <property type="entry name" value="Rad51 N-terminal domain-like"/>
    <property type="match status" value="1"/>
</dbReference>
<dbReference type="GO" id="GO:0003723">
    <property type="term" value="F:RNA binding"/>
    <property type="evidence" value="ECO:0007669"/>
    <property type="project" value="UniProtKB-UniRule"/>
</dbReference>
<dbReference type="GO" id="GO:0006353">
    <property type="term" value="P:DNA-templated transcription termination"/>
    <property type="evidence" value="ECO:0007669"/>
    <property type="project" value="UniProtKB-UniRule"/>
</dbReference>
<dbReference type="PROSITE" id="PS50126">
    <property type="entry name" value="S1"/>
    <property type="match status" value="1"/>
</dbReference>
<comment type="function">
    <text evidence="7">Participates in both transcription termination and antitermination.</text>
</comment>
<keyword evidence="3 7" id="KW-0889">Transcription antitermination</keyword>
<dbReference type="Pfam" id="PF26594">
    <property type="entry name" value="KH_NusA_2nd"/>
    <property type="match status" value="1"/>
</dbReference>
<evidence type="ECO:0000259" key="8">
    <source>
        <dbReference type="PROSITE" id="PS50126"/>
    </source>
</evidence>
<dbReference type="InterPro" id="IPR010995">
    <property type="entry name" value="DNA_repair_Rad51/TF_NusA_a-hlx"/>
</dbReference>
<evidence type="ECO:0000256" key="3">
    <source>
        <dbReference type="ARBA" id="ARBA00022814"/>
    </source>
</evidence>
<dbReference type="InterPro" id="IPR030842">
    <property type="entry name" value="TF_NusA_bacterial"/>
</dbReference>
<name>A0A519B9R2_9DELT</name>
<dbReference type="Gene3D" id="3.30.1480.10">
    <property type="entry name" value="NusA, N-terminal domain"/>
    <property type="match status" value="1"/>
</dbReference>
<dbReference type="InterPro" id="IPR058582">
    <property type="entry name" value="KH_NusA_2nd"/>
</dbReference>
<dbReference type="PANTHER" id="PTHR22648">
    <property type="entry name" value="TRANSCRIPTION TERMINATION FACTOR NUSA"/>
    <property type="match status" value="1"/>
</dbReference>
<dbReference type="EMBL" id="SGBD01000005">
    <property type="protein sequence ID" value="RZD13946.1"/>
    <property type="molecule type" value="Genomic_DNA"/>
</dbReference>
<gene>
    <name evidence="7 9" type="primary">nusA</name>
    <name evidence="9" type="ORF">EVJ47_08430</name>
</gene>
<comment type="subunit">
    <text evidence="7">Monomer. Binds directly to the core enzyme of the DNA-dependent RNA polymerase and to nascent RNA.</text>
</comment>
<dbReference type="GO" id="GO:0005829">
    <property type="term" value="C:cytosol"/>
    <property type="evidence" value="ECO:0007669"/>
    <property type="project" value="TreeGrafter"/>
</dbReference>
<dbReference type="Pfam" id="PF13184">
    <property type="entry name" value="KH_NusA_1st"/>
    <property type="match status" value="1"/>
</dbReference>
<evidence type="ECO:0000256" key="2">
    <source>
        <dbReference type="ARBA" id="ARBA00022490"/>
    </source>
</evidence>
<dbReference type="NCBIfam" id="TIGR01953">
    <property type="entry name" value="NusA"/>
    <property type="match status" value="1"/>
</dbReference>
<dbReference type="Proteomes" id="UP000320813">
    <property type="component" value="Unassembled WGS sequence"/>
</dbReference>
<dbReference type="PROSITE" id="PS50084">
    <property type="entry name" value="KH_TYPE_1"/>
    <property type="match status" value="1"/>
</dbReference>
<evidence type="ECO:0000256" key="5">
    <source>
        <dbReference type="ARBA" id="ARBA00023015"/>
    </source>
</evidence>
<keyword evidence="2 7" id="KW-0963">Cytoplasm</keyword>
<proteinExistence type="inferred from homology"/>
<dbReference type="InterPro" id="IPR003029">
    <property type="entry name" value="S1_domain"/>
</dbReference>
<dbReference type="SMART" id="SM00322">
    <property type="entry name" value="KH"/>
    <property type="match status" value="2"/>
</dbReference>